<feature type="signal peptide" evidence="2">
    <location>
        <begin position="1"/>
        <end position="19"/>
    </location>
</feature>
<evidence type="ECO:0000313" key="3">
    <source>
        <dbReference type="EMBL" id="PIK57798.1"/>
    </source>
</evidence>
<keyword evidence="4" id="KW-1185">Reference proteome</keyword>
<dbReference type="EMBL" id="MRZV01000131">
    <property type="protein sequence ID" value="PIK57798.1"/>
    <property type="molecule type" value="Genomic_DNA"/>
</dbReference>
<dbReference type="AlphaFoldDB" id="A0A2G8LBZ8"/>
<reference evidence="3 4" key="1">
    <citation type="journal article" date="2017" name="PLoS Biol.">
        <title>The sea cucumber genome provides insights into morphological evolution and visceral regeneration.</title>
        <authorList>
            <person name="Zhang X."/>
            <person name="Sun L."/>
            <person name="Yuan J."/>
            <person name="Sun Y."/>
            <person name="Gao Y."/>
            <person name="Zhang L."/>
            <person name="Li S."/>
            <person name="Dai H."/>
            <person name="Hamel J.F."/>
            <person name="Liu C."/>
            <person name="Yu Y."/>
            <person name="Liu S."/>
            <person name="Lin W."/>
            <person name="Guo K."/>
            <person name="Jin S."/>
            <person name="Xu P."/>
            <person name="Storey K.B."/>
            <person name="Huan P."/>
            <person name="Zhang T."/>
            <person name="Zhou Y."/>
            <person name="Zhang J."/>
            <person name="Lin C."/>
            <person name="Li X."/>
            <person name="Xing L."/>
            <person name="Huo D."/>
            <person name="Sun M."/>
            <person name="Wang L."/>
            <person name="Mercier A."/>
            <person name="Li F."/>
            <person name="Yang H."/>
            <person name="Xiang J."/>
        </authorList>
    </citation>
    <scope>NUCLEOTIDE SEQUENCE [LARGE SCALE GENOMIC DNA]</scope>
    <source>
        <strain evidence="3">Shaxun</strain>
        <tissue evidence="3">Muscle</tissue>
    </source>
</reference>
<proteinExistence type="predicted"/>
<gene>
    <name evidence="3" type="ORF">BSL78_05257</name>
</gene>
<name>A0A2G8LBZ8_STIJA</name>
<feature type="region of interest" description="Disordered" evidence="1">
    <location>
        <begin position="40"/>
        <end position="59"/>
    </location>
</feature>
<evidence type="ECO:0000256" key="2">
    <source>
        <dbReference type="SAM" id="SignalP"/>
    </source>
</evidence>
<dbReference type="PANTHER" id="PTHR24024">
    <property type="entry name" value="PULMONARY SURFACTANT-ASSOCIATED PROTEIN A"/>
    <property type="match status" value="1"/>
</dbReference>
<evidence type="ECO:0000256" key="1">
    <source>
        <dbReference type="SAM" id="MobiDB-lite"/>
    </source>
</evidence>
<dbReference type="OrthoDB" id="6086925at2759"/>
<sequence length="355" mass="38912">MEATFTKLLLLTVLAAGSGIPMEGSQEMPAQSEIDDNEVIGLPDAENGTSNNEGAESSPTDAVDLAEVIHDQQVQLDYLYDLFHSRFTNDQQNSSNPVQTALSKAQMIDQVKTSETYGRVAGISNTMVFIRWRLHPLGRDVCPSSADQVYSGLAAGPERAATGGGANYLCLPESPVYDRPQSGVQDRTSRLYGVEYRFDFPPIQSLVKHDVPCAVCESIGRSTVLMVPARPSCPSGWTREYYGFLMAERSIHQRTQYVCLDGHPTYRSGTAAASNEFATMHLLREFAQGQSSNQEFGSGKVEWLAGKVVEWLAGWLVGGCKGGTEARQEENFTCKQRKLTLSERGMRFGASLQCL</sequence>
<dbReference type="PANTHER" id="PTHR24024:SF18">
    <property type="entry name" value="SHORT-CHAIN COLLAGEN C4-LIKE"/>
    <property type="match status" value="1"/>
</dbReference>
<accession>A0A2G8LBZ8</accession>
<comment type="caution">
    <text evidence="3">The sequence shown here is derived from an EMBL/GenBank/DDBJ whole genome shotgun (WGS) entry which is preliminary data.</text>
</comment>
<feature type="chain" id="PRO_5013708218" description="Short-chain collagen C4" evidence="2">
    <location>
        <begin position="20"/>
        <end position="355"/>
    </location>
</feature>
<feature type="compositionally biased region" description="Polar residues" evidence="1">
    <location>
        <begin position="47"/>
        <end position="59"/>
    </location>
</feature>
<organism evidence="3 4">
    <name type="scientific">Stichopus japonicus</name>
    <name type="common">Sea cucumber</name>
    <dbReference type="NCBI Taxonomy" id="307972"/>
    <lineage>
        <taxon>Eukaryota</taxon>
        <taxon>Metazoa</taxon>
        <taxon>Echinodermata</taxon>
        <taxon>Eleutherozoa</taxon>
        <taxon>Echinozoa</taxon>
        <taxon>Holothuroidea</taxon>
        <taxon>Aspidochirotacea</taxon>
        <taxon>Aspidochirotida</taxon>
        <taxon>Stichopodidae</taxon>
        <taxon>Apostichopus</taxon>
    </lineage>
</organism>
<keyword evidence="2" id="KW-0732">Signal</keyword>
<evidence type="ECO:0000313" key="4">
    <source>
        <dbReference type="Proteomes" id="UP000230750"/>
    </source>
</evidence>
<dbReference type="InterPro" id="IPR051077">
    <property type="entry name" value="Ca-dependent_lectin"/>
</dbReference>
<evidence type="ECO:0008006" key="5">
    <source>
        <dbReference type="Google" id="ProtNLM"/>
    </source>
</evidence>
<protein>
    <recommendedName>
        <fullName evidence="5">Short-chain collagen C4</fullName>
    </recommendedName>
</protein>
<dbReference type="Proteomes" id="UP000230750">
    <property type="component" value="Unassembled WGS sequence"/>
</dbReference>
<dbReference type="GO" id="GO:0005615">
    <property type="term" value="C:extracellular space"/>
    <property type="evidence" value="ECO:0007669"/>
    <property type="project" value="TreeGrafter"/>
</dbReference>